<proteinExistence type="predicted"/>
<dbReference type="InterPro" id="IPR036390">
    <property type="entry name" value="WH_DNA-bd_sf"/>
</dbReference>
<dbReference type="PROSITE" id="PS51077">
    <property type="entry name" value="HTH_ICLR"/>
    <property type="match status" value="1"/>
</dbReference>
<dbReference type="InterPro" id="IPR029016">
    <property type="entry name" value="GAF-like_dom_sf"/>
</dbReference>
<accession>A0ABN3C021</accession>
<evidence type="ECO:0000259" key="4">
    <source>
        <dbReference type="PROSITE" id="PS51077"/>
    </source>
</evidence>
<gene>
    <name evidence="6" type="ORF">GCM10009849_31300</name>
</gene>
<sequence>MVGRPRTSDEAPQGAAASLLNGLGVLEAFSIEKPILGVTEIAQRVGLHKSTVSRILAGLAEAGYVQRDEASGRYRLGLGLLALSGPLLADLDVRRAALPYLEELTEQTGETSALAVWNGEEAIVVEQVPSPHQVKHTASIGTRYNKFASSSVQVFLAGLTPDAARELLASGAVVLPGAHDAGPQTAAARRALDVLTNVAADGVAVNDGATTPEEFGVSAPVWDYRGRMVGCVTASAPRSRARGEVAERLAGAVVETAGRVSARLGYGAKRAEA</sequence>
<dbReference type="Pfam" id="PF09339">
    <property type="entry name" value="HTH_IclR"/>
    <property type="match status" value="1"/>
</dbReference>
<dbReference type="SMART" id="SM00346">
    <property type="entry name" value="HTH_ICLR"/>
    <property type="match status" value="1"/>
</dbReference>
<dbReference type="Gene3D" id="3.30.450.40">
    <property type="match status" value="1"/>
</dbReference>
<evidence type="ECO:0000313" key="6">
    <source>
        <dbReference type="EMBL" id="GAA2202520.1"/>
    </source>
</evidence>
<dbReference type="Pfam" id="PF01614">
    <property type="entry name" value="IclR_C"/>
    <property type="match status" value="1"/>
</dbReference>
<dbReference type="InterPro" id="IPR005471">
    <property type="entry name" value="Tscrpt_reg_IclR_N"/>
</dbReference>
<protein>
    <submittedName>
        <fullName evidence="6">IclR family transcriptional regulator</fullName>
    </submittedName>
</protein>
<evidence type="ECO:0000256" key="3">
    <source>
        <dbReference type="ARBA" id="ARBA00023163"/>
    </source>
</evidence>
<keyword evidence="2" id="KW-0238">DNA-binding</keyword>
<dbReference type="Proteomes" id="UP001500432">
    <property type="component" value="Unassembled WGS sequence"/>
</dbReference>
<evidence type="ECO:0000259" key="5">
    <source>
        <dbReference type="PROSITE" id="PS51078"/>
    </source>
</evidence>
<comment type="caution">
    <text evidence="6">The sequence shown here is derived from an EMBL/GenBank/DDBJ whole genome shotgun (WGS) entry which is preliminary data.</text>
</comment>
<keyword evidence="7" id="KW-1185">Reference proteome</keyword>
<evidence type="ECO:0000256" key="2">
    <source>
        <dbReference type="ARBA" id="ARBA00023125"/>
    </source>
</evidence>
<dbReference type="PROSITE" id="PS51078">
    <property type="entry name" value="ICLR_ED"/>
    <property type="match status" value="1"/>
</dbReference>
<evidence type="ECO:0000256" key="1">
    <source>
        <dbReference type="ARBA" id="ARBA00023015"/>
    </source>
</evidence>
<feature type="domain" description="HTH iclR-type" evidence="4">
    <location>
        <begin position="16"/>
        <end position="78"/>
    </location>
</feature>
<feature type="domain" description="IclR-ED" evidence="5">
    <location>
        <begin position="79"/>
        <end position="266"/>
    </location>
</feature>
<dbReference type="SUPFAM" id="SSF55781">
    <property type="entry name" value="GAF domain-like"/>
    <property type="match status" value="1"/>
</dbReference>
<keyword evidence="3" id="KW-0804">Transcription</keyword>
<dbReference type="InterPro" id="IPR036388">
    <property type="entry name" value="WH-like_DNA-bd_sf"/>
</dbReference>
<dbReference type="PANTHER" id="PTHR30136">
    <property type="entry name" value="HELIX-TURN-HELIX TRANSCRIPTIONAL REGULATOR, ICLR FAMILY"/>
    <property type="match status" value="1"/>
</dbReference>
<reference evidence="6 7" key="1">
    <citation type="journal article" date="2019" name="Int. J. Syst. Evol. Microbiol.">
        <title>The Global Catalogue of Microorganisms (GCM) 10K type strain sequencing project: providing services to taxonomists for standard genome sequencing and annotation.</title>
        <authorList>
            <consortium name="The Broad Institute Genomics Platform"/>
            <consortium name="The Broad Institute Genome Sequencing Center for Infectious Disease"/>
            <person name="Wu L."/>
            <person name="Ma J."/>
        </authorList>
    </citation>
    <scope>NUCLEOTIDE SEQUENCE [LARGE SCALE GENOMIC DNA]</scope>
    <source>
        <strain evidence="6 7">JCM 16034</strain>
    </source>
</reference>
<dbReference type="InterPro" id="IPR050707">
    <property type="entry name" value="HTH_MetabolicPath_Reg"/>
</dbReference>
<dbReference type="InterPro" id="IPR014757">
    <property type="entry name" value="Tscrpt_reg_IclR_C"/>
</dbReference>
<evidence type="ECO:0000313" key="7">
    <source>
        <dbReference type="Proteomes" id="UP001500432"/>
    </source>
</evidence>
<dbReference type="EMBL" id="BAAAQW010000010">
    <property type="protein sequence ID" value="GAA2202520.1"/>
    <property type="molecule type" value="Genomic_DNA"/>
</dbReference>
<organism evidence="6 7">
    <name type="scientific">Sinomonas flava</name>
    <dbReference type="NCBI Taxonomy" id="496857"/>
    <lineage>
        <taxon>Bacteria</taxon>
        <taxon>Bacillati</taxon>
        <taxon>Actinomycetota</taxon>
        <taxon>Actinomycetes</taxon>
        <taxon>Micrococcales</taxon>
        <taxon>Micrococcaceae</taxon>
        <taxon>Sinomonas</taxon>
    </lineage>
</organism>
<dbReference type="PANTHER" id="PTHR30136:SF24">
    <property type="entry name" value="HTH-TYPE TRANSCRIPTIONAL REPRESSOR ALLR"/>
    <property type="match status" value="1"/>
</dbReference>
<name>A0ABN3C021_9MICC</name>
<keyword evidence="1" id="KW-0805">Transcription regulation</keyword>
<dbReference type="Gene3D" id="1.10.10.10">
    <property type="entry name" value="Winged helix-like DNA-binding domain superfamily/Winged helix DNA-binding domain"/>
    <property type="match status" value="1"/>
</dbReference>
<dbReference type="RefSeq" id="WP_344300706.1">
    <property type="nucleotide sequence ID" value="NZ_BAAAQW010000010.1"/>
</dbReference>
<dbReference type="SUPFAM" id="SSF46785">
    <property type="entry name" value="Winged helix' DNA-binding domain"/>
    <property type="match status" value="1"/>
</dbReference>